<evidence type="ECO:0000313" key="2">
    <source>
        <dbReference type="EMBL" id="KAF6372041.1"/>
    </source>
</evidence>
<evidence type="ECO:0000256" key="1">
    <source>
        <dbReference type="SAM" id="MobiDB-lite"/>
    </source>
</evidence>
<accession>A0A7J7ZCY8</accession>
<dbReference type="AlphaFoldDB" id="A0A7J7ZCY8"/>
<organism evidence="2 3">
    <name type="scientific">Rhinolophus ferrumequinum</name>
    <name type="common">Greater horseshoe bat</name>
    <dbReference type="NCBI Taxonomy" id="59479"/>
    <lineage>
        <taxon>Eukaryota</taxon>
        <taxon>Metazoa</taxon>
        <taxon>Chordata</taxon>
        <taxon>Craniata</taxon>
        <taxon>Vertebrata</taxon>
        <taxon>Euteleostomi</taxon>
        <taxon>Mammalia</taxon>
        <taxon>Eutheria</taxon>
        <taxon>Laurasiatheria</taxon>
        <taxon>Chiroptera</taxon>
        <taxon>Yinpterochiroptera</taxon>
        <taxon>Rhinolophoidea</taxon>
        <taxon>Rhinolophidae</taxon>
        <taxon>Rhinolophinae</taxon>
        <taxon>Rhinolophus</taxon>
    </lineage>
</organism>
<comment type="caution">
    <text evidence="2">The sequence shown here is derived from an EMBL/GenBank/DDBJ whole genome shotgun (WGS) entry which is preliminary data.</text>
</comment>
<feature type="region of interest" description="Disordered" evidence="1">
    <location>
        <begin position="40"/>
        <end position="113"/>
    </location>
</feature>
<protein>
    <submittedName>
        <fullName evidence="2">Uncharacterized protein</fullName>
    </submittedName>
</protein>
<reference evidence="2 3" key="1">
    <citation type="journal article" date="2020" name="Nature">
        <title>Six reference-quality genomes reveal evolution of bat adaptations.</title>
        <authorList>
            <person name="Jebb D."/>
            <person name="Huang Z."/>
            <person name="Pippel M."/>
            <person name="Hughes G.M."/>
            <person name="Lavrichenko K."/>
            <person name="Devanna P."/>
            <person name="Winkler S."/>
            <person name="Jermiin L.S."/>
            <person name="Skirmuntt E.C."/>
            <person name="Katzourakis A."/>
            <person name="Burkitt-Gray L."/>
            <person name="Ray D.A."/>
            <person name="Sullivan K.A.M."/>
            <person name="Roscito J.G."/>
            <person name="Kirilenko B.M."/>
            <person name="Davalos L.M."/>
            <person name="Corthals A.P."/>
            <person name="Power M.L."/>
            <person name="Jones G."/>
            <person name="Ransome R.D."/>
            <person name="Dechmann D.K.N."/>
            <person name="Locatelli A.G."/>
            <person name="Puechmaille S.J."/>
            <person name="Fedrigo O."/>
            <person name="Jarvis E.D."/>
            <person name="Hiller M."/>
            <person name="Vernes S.C."/>
            <person name="Myers E.W."/>
            <person name="Teeling E.C."/>
        </authorList>
    </citation>
    <scope>NUCLEOTIDE SEQUENCE [LARGE SCALE GENOMIC DNA]</scope>
    <source>
        <strain evidence="2">MRhiFer1</strain>
        <tissue evidence="2">Lung</tissue>
    </source>
</reference>
<dbReference type="EMBL" id="JACAGC010000004">
    <property type="protein sequence ID" value="KAF6372041.1"/>
    <property type="molecule type" value="Genomic_DNA"/>
</dbReference>
<name>A0A7J7ZCY8_RHIFE</name>
<sequence length="126" mass="13652">MRGVEWARARGRRRQKLLLLLLPFAGFIMLLAQGARRILGHLPPHSSPEPSRQGLAIPGPHSVTTCGCRRVPSGAQKKDLRSPRRDPGTSRRSAPARVCHGSRSEPGCGQVQTASGLLTALPVRRP</sequence>
<proteinExistence type="predicted"/>
<gene>
    <name evidence="2" type="ORF">mRhiFer1_009778</name>
</gene>
<evidence type="ECO:0000313" key="3">
    <source>
        <dbReference type="Proteomes" id="UP000585614"/>
    </source>
</evidence>
<dbReference type="Proteomes" id="UP000585614">
    <property type="component" value="Unassembled WGS sequence"/>
</dbReference>
<feature type="compositionally biased region" description="Basic and acidic residues" evidence="1">
    <location>
        <begin position="76"/>
        <end position="89"/>
    </location>
</feature>